<feature type="signal peptide" evidence="2">
    <location>
        <begin position="1"/>
        <end position="23"/>
    </location>
</feature>
<dbReference type="GO" id="GO:0016787">
    <property type="term" value="F:hydrolase activity"/>
    <property type="evidence" value="ECO:0007669"/>
    <property type="project" value="UniProtKB-KW"/>
</dbReference>
<dbReference type="RefSeq" id="WP_156694729.1">
    <property type="nucleotide sequence ID" value="NZ_CP034279.1"/>
</dbReference>
<evidence type="ECO:0000259" key="3">
    <source>
        <dbReference type="Pfam" id="PF05089"/>
    </source>
</evidence>
<dbReference type="AlphaFoldDB" id="A0A6I6FAE8"/>
<dbReference type="InterPro" id="IPR029018">
    <property type="entry name" value="Hex-like_dom2"/>
</dbReference>
<evidence type="ECO:0000313" key="6">
    <source>
        <dbReference type="EMBL" id="QGV80963.1"/>
    </source>
</evidence>
<dbReference type="EMBL" id="CP034279">
    <property type="protein sequence ID" value="QGV80963.1"/>
    <property type="molecule type" value="Genomic_DNA"/>
</dbReference>
<dbReference type="InterPro" id="IPR007781">
    <property type="entry name" value="NAGLU"/>
</dbReference>
<feature type="domain" description="Alpha-N-acetylglucosaminidase N-terminal" evidence="4">
    <location>
        <begin position="39"/>
        <end position="119"/>
    </location>
</feature>
<dbReference type="Gene3D" id="3.20.20.80">
    <property type="entry name" value="Glycosidases"/>
    <property type="match status" value="1"/>
</dbReference>
<dbReference type="Gene3D" id="2.60.120.200">
    <property type="match status" value="1"/>
</dbReference>
<accession>A0A6I6FAE8</accession>
<dbReference type="GO" id="GO:0005975">
    <property type="term" value="P:carbohydrate metabolic process"/>
    <property type="evidence" value="ECO:0007669"/>
    <property type="project" value="UniProtKB-ARBA"/>
</dbReference>
<dbReference type="Gene3D" id="3.30.379.10">
    <property type="entry name" value="Chitobiase/beta-hexosaminidase domain 2-like"/>
    <property type="match status" value="1"/>
</dbReference>
<keyword evidence="2" id="KW-0732">Signal</keyword>
<keyword evidence="7" id="KW-1185">Reference proteome</keyword>
<evidence type="ECO:0000313" key="7">
    <source>
        <dbReference type="Proteomes" id="UP000422572"/>
    </source>
</evidence>
<keyword evidence="1" id="KW-0378">Hydrolase</keyword>
<evidence type="ECO:0000256" key="2">
    <source>
        <dbReference type="SAM" id="SignalP"/>
    </source>
</evidence>
<dbReference type="InterPro" id="IPR006311">
    <property type="entry name" value="TAT_signal"/>
</dbReference>
<dbReference type="PROSITE" id="PS51318">
    <property type="entry name" value="TAT"/>
    <property type="match status" value="1"/>
</dbReference>
<feature type="domain" description="Alpha-N-acetylglucosaminidase tim-barrel" evidence="3">
    <location>
        <begin position="133"/>
        <end position="452"/>
    </location>
</feature>
<dbReference type="OrthoDB" id="179563at2"/>
<protein>
    <submittedName>
        <fullName evidence="6">Alpha-N-acetylglucosaminidase</fullName>
    </submittedName>
</protein>
<sequence>MADLSRRTLLGSAGAIGAGAALAAAAQPPAPAQENRMGAARDALARLLPGHADQFRLRHLPAASGPERFRVTGAAGRVEVAATGPGTALTGVHWYLKYVCGAHVSWAGSQLDLPGRLPAPREPLAREATVPHRFALNDTHDGYTAPYADWARWERLIDVLALHGCNEVLVTTGQEAVYHRLLMDFGYTDEEARAWLPAPSHQPWWLLQNMSGYGGPLSPGLLERRAALGRRIADRLRALGMRPVLPGWFGTVPDGFADRNPGARTVPQGVWAGLKRPDWLDPRTGTFARAAESFYRHQGDLFGDVRHFKMDLLHEGGSAGDVPVPEAARAVEAALRGERPGATWVVLGWQANPRRDLLDALDKTRLLVVDGLSDLETVTDRERDWGGAPYAFGTIPNFGGRTTIGAKTHLWTERFTAWRDKPGSALVGTAYMPEAAERDPAALELFSELAWRREPVDRTRWFEEYADLRYGGRDARARAAFAVLRDTAYRISSRDGRPHDSVFAARPSLTAHSGAYYATHTPAFDPADFDGAFAALLGVREPLRRSDAYRHDLTDLGRQVLANRSWHLIGQLRAAYTAKDLDTFRALSRLWLRLMRLSDDMAGSHHAFLLGPWLADARREGLERTARVLITTWADRPTADAGHLANYANRDWSGLIADFHLPHWQAYLDELEDALAQGRAARAFDWYAIEEPWTRGTKTYPLRPHHDPYRTATRVYETLARAPFQGAVTVAGTPAAFTPGADAEVTATFRNVNGLRATGPVGFTLTGFGDQPPLGLPSVPAAGTGTVSWGVTAPAGPLTAPLEALPYELRATYGPQGEAPVTTVHRGEQYRAGPLGGRWRTYANNGAVFGRLEGRYAINGGGQDLWKAVAEFGTLYQEDVFGDGAVLTAGVDAQEATGGWARAGIVVRDALAVPGAPGFLNLAVTPANGVVLSYDSTGDGTLDTYRRIAGVRAPVLLRLSRAGDGVTGSCSQDGGATWRTVATVRVPGAAAVQDAGLFMTAMNGGGGARGTAVFGSLSGWGDTGGR</sequence>
<name>A0A6I6FAE8_9ACTN</name>
<dbReference type="Pfam" id="PF12972">
    <property type="entry name" value="NAGLU_C"/>
    <property type="match status" value="1"/>
</dbReference>
<dbReference type="InterPro" id="IPR024240">
    <property type="entry name" value="NAGLU_N"/>
</dbReference>
<dbReference type="Pfam" id="PF12971">
    <property type="entry name" value="NAGLU_N"/>
    <property type="match status" value="1"/>
</dbReference>
<dbReference type="PANTHER" id="PTHR12872:SF1">
    <property type="entry name" value="ALPHA-N-ACETYLGLUCOSAMINIDASE"/>
    <property type="match status" value="1"/>
</dbReference>
<feature type="chain" id="PRO_5039685791" evidence="2">
    <location>
        <begin position="24"/>
        <end position="1026"/>
    </location>
</feature>
<evidence type="ECO:0000259" key="4">
    <source>
        <dbReference type="Pfam" id="PF12971"/>
    </source>
</evidence>
<organism evidence="6 7">
    <name type="scientific">Streptomyces ficellus</name>
    <dbReference type="NCBI Taxonomy" id="1977088"/>
    <lineage>
        <taxon>Bacteria</taxon>
        <taxon>Bacillati</taxon>
        <taxon>Actinomycetota</taxon>
        <taxon>Actinomycetes</taxon>
        <taxon>Kitasatosporales</taxon>
        <taxon>Streptomycetaceae</taxon>
        <taxon>Streptomyces</taxon>
    </lineage>
</organism>
<dbReference type="InterPro" id="IPR024732">
    <property type="entry name" value="NAGLU_C"/>
</dbReference>
<dbReference type="Pfam" id="PF05089">
    <property type="entry name" value="NAGLU"/>
    <property type="match status" value="1"/>
</dbReference>
<gene>
    <name evidence="6" type="ORF">EIZ62_24000</name>
</gene>
<dbReference type="Proteomes" id="UP000422572">
    <property type="component" value="Chromosome"/>
</dbReference>
<proteinExistence type="predicted"/>
<reference evidence="6 7" key="1">
    <citation type="submission" date="2018-12" db="EMBL/GenBank/DDBJ databases">
        <title>Complete genome sequence of Streptomyces ficellus NRRL8067, the producer of ficellomycin, feldamycin and nojirimycin.</title>
        <authorList>
            <person name="Zhang H."/>
            <person name="Yue R."/>
            <person name="Liu Y."/>
            <person name="Li M."/>
            <person name="Mu H."/>
            <person name="Zhang J."/>
        </authorList>
    </citation>
    <scope>NUCLEOTIDE SEQUENCE [LARGE SCALE GENOMIC DNA]</scope>
    <source>
        <strain evidence="6 7">NRRL 8067</strain>
    </source>
</reference>
<dbReference type="KEGG" id="sfic:EIZ62_24000"/>
<evidence type="ECO:0000256" key="1">
    <source>
        <dbReference type="ARBA" id="ARBA00022801"/>
    </source>
</evidence>
<dbReference type="InterPro" id="IPR024733">
    <property type="entry name" value="NAGLU_tim-barrel"/>
</dbReference>
<feature type="domain" description="Alpha-N-acetylglucosaminidase C-terminal" evidence="5">
    <location>
        <begin position="461"/>
        <end position="717"/>
    </location>
</feature>
<dbReference type="Gene3D" id="1.20.120.670">
    <property type="entry name" value="N-acetyl-b-d-glucoasminidase"/>
    <property type="match status" value="1"/>
</dbReference>
<dbReference type="PANTHER" id="PTHR12872">
    <property type="entry name" value="ALPHA-N-ACETYLGLUCOSAMINIDASE"/>
    <property type="match status" value="1"/>
</dbReference>
<evidence type="ECO:0000259" key="5">
    <source>
        <dbReference type="Pfam" id="PF12972"/>
    </source>
</evidence>